<feature type="region of interest" description="Disordered" evidence="1">
    <location>
        <begin position="62"/>
        <end position="82"/>
    </location>
</feature>
<dbReference type="InterPro" id="IPR023393">
    <property type="entry name" value="START-like_dom_sf"/>
</dbReference>
<reference evidence="2 3" key="1">
    <citation type="submission" date="2019-02" db="EMBL/GenBank/DDBJ databases">
        <title>Genomic Encyclopedia of Type Strains, Phase IV (KMG-IV): sequencing the most valuable type-strain genomes for metagenomic binning, comparative biology and taxonomic classification.</title>
        <authorList>
            <person name="Goeker M."/>
        </authorList>
    </citation>
    <scope>NUCLEOTIDE SEQUENCE [LARGE SCALE GENOMIC DNA]</scope>
    <source>
        <strain evidence="2 3">DSM 18116</strain>
    </source>
</reference>
<dbReference type="Pfam" id="PF10604">
    <property type="entry name" value="Polyketide_cyc2"/>
    <property type="match status" value="1"/>
</dbReference>
<name>A0A4Q7MXC3_9BACT</name>
<protein>
    <submittedName>
        <fullName evidence="2">Polyketide cyclase/dehydrase/lipid transport protein</fullName>
    </submittedName>
</protein>
<dbReference type="RefSeq" id="WP_130542312.1">
    <property type="nucleotide sequence ID" value="NZ_CP042431.1"/>
</dbReference>
<dbReference type="SUPFAM" id="SSF55961">
    <property type="entry name" value="Bet v1-like"/>
    <property type="match status" value="1"/>
</dbReference>
<dbReference type="Gene3D" id="3.30.530.20">
    <property type="match status" value="1"/>
</dbReference>
<dbReference type="InterPro" id="IPR019587">
    <property type="entry name" value="Polyketide_cyclase/dehydratase"/>
</dbReference>
<evidence type="ECO:0000313" key="3">
    <source>
        <dbReference type="Proteomes" id="UP000293874"/>
    </source>
</evidence>
<dbReference type="AlphaFoldDB" id="A0A4Q7MXC3"/>
<dbReference type="Proteomes" id="UP000293874">
    <property type="component" value="Unassembled WGS sequence"/>
</dbReference>
<sequence length="175" mass="20031">MVVVYSILLVLALLIVAALLMAAFLPSSYNIEKNIIVNKPVTDVMDKVADLHYYAKWNPWQKSEPDSSQEITGTPKTKGHRYSWKGKKIGEGSLTLRAIDPKHVHFDLQFIKPWKSSANDNWQFEEWGNSETKITWQNNGELAFPMGRLMGPILNKTLQKQFEQGLLNLKELCEK</sequence>
<organism evidence="2 3">
    <name type="scientific">Pseudobacter ginsenosidimutans</name>
    <dbReference type="NCBI Taxonomy" id="661488"/>
    <lineage>
        <taxon>Bacteria</taxon>
        <taxon>Pseudomonadati</taxon>
        <taxon>Bacteroidota</taxon>
        <taxon>Chitinophagia</taxon>
        <taxon>Chitinophagales</taxon>
        <taxon>Chitinophagaceae</taxon>
        <taxon>Pseudobacter</taxon>
    </lineage>
</organism>
<dbReference type="EMBL" id="SGXA01000002">
    <property type="protein sequence ID" value="RZS71843.1"/>
    <property type="molecule type" value="Genomic_DNA"/>
</dbReference>
<dbReference type="OrthoDB" id="9807923at2"/>
<comment type="caution">
    <text evidence="2">The sequence shown here is derived from an EMBL/GenBank/DDBJ whole genome shotgun (WGS) entry which is preliminary data.</text>
</comment>
<evidence type="ECO:0000313" key="2">
    <source>
        <dbReference type="EMBL" id="RZS71843.1"/>
    </source>
</evidence>
<gene>
    <name evidence="2" type="ORF">EV199_3756</name>
</gene>
<feature type="compositionally biased region" description="Polar residues" evidence="1">
    <location>
        <begin position="66"/>
        <end position="75"/>
    </location>
</feature>
<dbReference type="CDD" id="cd07818">
    <property type="entry name" value="SRPBCC_1"/>
    <property type="match status" value="1"/>
</dbReference>
<keyword evidence="3" id="KW-1185">Reference proteome</keyword>
<accession>A0A4Q7MXC3</accession>
<proteinExistence type="predicted"/>
<evidence type="ECO:0000256" key="1">
    <source>
        <dbReference type="SAM" id="MobiDB-lite"/>
    </source>
</evidence>